<keyword evidence="2" id="KW-0413">Isomerase</keyword>
<dbReference type="Proteomes" id="UP001183777">
    <property type="component" value="Unassembled WGS sequence"/>
</dbReference>
<accession>A0ABU2RDV2</accession>
<evidence type="ECO:0000256" key="1">
    <source>
        <dbReference type="ARBA" id="ARBA00022628"/>
    </source>
</evidence>
<protein>
    <submittedName>
        <fullName evidence="4">Methylaspartate mutase</fullName>
    </submittedName>
</protein>
<dbReference type="PIRSF" id="PIRSF001495">
    <property type="entry name" value="Met_asp_mut_epsi"/>
    <property type="match status" value="1"/>
</dbReference>
<dbReference type="Gene3D" id="3.20.20.240">
    <property type="entry name" value="Methylmalonyl-CoA mutase"/>
    <property type="match status" value="1"/>
</dbReference>
<dbReference type="SUPFAM" id="SSF51703">
    <property type="entry name" value="Cobalamin (vitamin B12)-dependent enzymes"/>
    <property type="match status" value="1"/>
</dbReference>
<gene>
    <name evidence="4" type="ORF">RM649_05200</name>
</gene>
<evidence type="ECO:0000313" key="4">
    <source>
        <dbReference type="EMBL" id="MDT0427043.1"/>
    </source>
</evidence>
<dbReference type="EMBL" id="JAVREX010000002">
    <property type="protein sequence ID" value="MDT0427043.1"/>
    <property type="molecule type" value="Genomic_DNA"/>
</dbReference>
<proteinExistence type="predicted"/>
<dbReference type="InterPro" id="IPR006396">
    <property type="entry name" value="Glu_mut_E"/>
</dbReference>
<sequence length="429" mass="46072">MTGAGFGAFVRRAHDAGRLVVQPRMGMSNPERMRAGLLATRDADATTVGTLTLDSYTRVGDLESAQLAVLEGVDLNGYPLVSHETATTRRVLDRVHGPHFPVQVRHGSAAPQHIFRALTAVGLDASEGGPVSYCLPYGRVPLRESVAHWTESCELLATLRGTGAEPHLETFGGCVLGQLCPPGLLVAVSVLEALFFRRHGIRSISVSYAQQTNGRQDSEAIAALRSLCTRFLSDTEWHVVVYAYMGLFPETEHGARRLLAQAAELAVGSGSERLIVKTVAESRRIPSVAENVAALEYAAAVAARTGPDPLEGTATETYAEAYALVDAVLNLDDDLGTALLRAFAEGRLDVPYCLHPDNAGLSRSYIAEDGRLRWSDVGRMPLSGVTAARPAHTVTSSELLDSLSYVRRSYDFDIPREEGNSPDPAPRGA</sequence>
<reference evidence="5" key="1">
    <citation type="submission" date="2023-07" db="EMBL/GenBank/DDBJ databases">
        <title>30 novel species of actinomycetes from the DSMZ collection.</title>
        <authorList>
            <person name="Nouioui I."/>
        </authorList>
    </citation>
    <scope>NUCLEOTIDE SEQUENCE [LARGE SCALE GENOMIC DNA]</scope>
    <source>
        <strain evidence="5">DSM 41770</strain>
    </source>
</reference>
<keyword evidence="5" id="KW-1185">Reference proteome</keyword>
<name>A0ABU2RDV2_9ACTN</name>
<dbReference type="RefSeq" id="WP_200693859.1">
    <property type="nucleotide sequence ID" value="NZ_JAVREX010000002.1"/>
</dbReference>
<dbReference type="Pfam" id="PF06368">
    <property type="entry name" value="Met_asp_mut_E"/>
    <property type="match status" value="1"/>
</dbReference>
<keyword evidence="1" id="KW-0846">Cobalamin</keyword>
<evidence type="ECO:0000256" key="3">
    <source>
        <dbReference type="ARBA" id="ARBA00023285"/>
    </source>
</evidence>
<evidence type="ECO:0000313" key="5">
    <source>
        <dbReference type="Proteomes" id="UP001183777"/>
    </source>
</evidence>
<evidence type="ECO:0000256" key="2">
    <source>
        <dbReference type="ARBA" id="ARBA00023235"/>
    </source>
</evidence>
<comment type="caution">
    <text evidence="4">The sequence shown here is derived from an EMBL/GenBank/DDBJ whole genome shotgun (WGS) entry which is preliminary data.</text>
</comment>
<dbReference type="InterPro" id="IPR016176">
    <property type="entry name" value="Cbl-dep_enz_cat"/>
</dbReference>
<organism evidence="4 5">
    <name type="scientific">Streptomyces salyersiae</name>
    <dbReference type="NCBI Taxonomy" id="3075530"/>
    <lineage>
        <taxon>Bacteria</taxon>
        <taxon>Bacillati</taxon>
        <taxon>Actinomycetota</taxon>
        <taxon>Actinomycetes</taxon>
        <taxon>Kitasatosporales</taxon>
        <taxon>Streptomycetaceae</taxon>
        <taxon>Streptomyces</taxon>
    </lineage>
</organism>
<keyword evidence="3" id="KW-0170">Cobalt</keyword>